<sequence length="50" mass="5794">MYFEEYSTTPNLTGKLFSCNDMIISMDCKTISGCWIKNKNSMEKIFTNLT</sequence>
<protein>
    <submittedName>
        <fullName evidence="1">Uncharacterized protein</fullName>
    </submittedName>
</protein>
<organism evidence="1">
    <name type="scientific">Medicago truncatula</name>
    <name type="common">Barrel medic</name>
    <name type="synonym">Medicago tribuloides</name>
    <dbReference type="NCBI Taxonomy" id="3880"/>
    <lineage>
        <taxon>Eukaryota</taxon>
        <taxon>Viridiplantae</taxon>
        <taxon>Streptophyta</taxon>
        <taxon>Embryophyta</taxon>
        <taxon>Tracheophyta</taxon>
        <taxon>Spermatophyta</taxon>
        <taxon>Magnoliopsida</taxon>
        <taxon>eudicotyledons</taxon>
        <taxon>Gunneridae</taxon>
        <taxon>Pentapetalae</taxon>
        <taxon>rosids</taxon>
        <taxon>fabids</taxon>
        <taxon>Fabales</taxon>
        <taxon>Fabaceae</taxon>
        <taxon>Papilionoideae</taxon>
        <taxon>50 kb inversion clade</taxon>
        <taxon>NPAAA clade</taxon>
        <taxon>Hologalegina</taxon>
        <taxon>IRL clade</taxon>
        <taxon>Trifolieae</taxon>
        <taxon>Medicago</taxon>
    </lineage>
</organism>
<accession>A0A396J0H9</accession>
<reference evidence="1" key="1">
    <citation type="journal article" date="2018" name="Nat. Plants">
        <title>Whole-genome landscape of Medicago truncatula symbiotic genes.</title>
        <authorList>
            <person name="Pecrix Y."/>
            <person name="Gamas P."/>
            <person name="Carrere S."/>
        </authorList>
    </citation>
    <scope>NUCLEOTIDE SEQUENCE</scope>
    <source>
        <tissue evidence="1">Leaves</tissue>
    </source>
</reference>
<proteinExistence type="predicted"/>
<comment type="caution">
    <text evidence="1">The sequence shown here is derived from an EMBL/GenBank/DDBJ whole genome shotgun (WGS) entry which is preliminary data.</text>
</comment>
<evidence type="ECO:0000313" key="1">
    <source>
        <dbReference type="EMBL" id="RHN71526.1"/>
    </source>
</evidence>
<dbReference type="EMBL" id="PSQE01000002">
    <property type="protein sequence ID" value="RHN71526.1"/>
    <property type="molecule type" value="Genomic_DNA"/>
</dbReference>
<name>A0A396J0H9_MEDTR</name>
<dbReference type="Proteomes" id="UP000265566">
    <property type="component" value="Chromosome 2"/>
</dbReference>
<dbReference type="AlphaFoldDB" id="A0A396J0H9"/>
<dbReference type="Gramene" id="rna7135">
    <property type="protein sequence ID" value="RHN71526.1"/>
    <property type="gene ID" value="gene7135"/>
</dbReference>
<gene>
    <name evidence="1" type="ORF">MtrunA17_Chr2g0277811</name>
</gene>